<reference evidence="3 4" key="1">
    <citation type="journal article" date="2021" name="bioRxiv">
        <title>The Gossypium anomalum genome as a resource for cotton improvement and evolutionary analysis of hybrid incompatibility.</title>
        <authorList>
            <person name="Grover C.E."/>
            <person name="Yuan D."/>
            <person name="Arick M.A."/>
            <person name="Miller E.R."/>
            <person name="Hu G."/>
            <person name="Peterson D.G."/>
            <person name="Wendel J.F."/>
            <person name="Udall J.A."/>
        </authorList>
    </citation>
    <scope>NUCLEOTIDE SEQUENCE [LARGE SCALE GENOMIC DNA]</scope>
    <source>
        <strain evidence="3">JFW-Udall</strain>
        <tissue evidence="3">Leaf</tissue>
    </source>
</reference>
<sequence>MVPAENLPKQHHLPHGGGGGFYGYCGSFYTESFGLMSRVYGYDFHAEAYIGSDLAANRMAEDESTTNSLNEAGSNSKDNNQELELERDEGWLQLGLGGQPTRYDDNKHYQGDPTARRGGMIELDLLPGGMSQQARPLLAPIFHMPDFRAPPPPPPPLMHSFSSSLFFQHQQGSSSTFPHHGELSSSFRPIAQNIAAAPSASSSSSSSSLVPLGSYFARPFQVQSEMDVAGPSSDVRIIDPPRRPHSGIWFVLQASQNQDGKMTVRLLKKYLVNKLRLDSESEIEIRCRGQQLQPSLTLQQVRDQIWSSRDAVTLLPHTSTADHLMVLHYGRTPI</sequence>
<dbReference type="InterPro" id="IPR032443">
    <property type="entry name" value="RAWUL"/>
</dbReference>
<name>A0A8J5ZLS0_9ROSI</name>
<dbReference type="Pfam" id="PF16207">
    <property type="entry name" value="RAWUL"/>
    <property type="match status" value="1"/>
</dbReference>
<dbReference type="PANTHER" id="PTHR47290:SF4">
    <property type="entry name" value="RING FINGER PROTEIN"/>
    <property type="match status" value="1"/>
</dbReference>
<evidence type="ECO:0000313" key="3">
    <source>
        <dbReference type="EMBL" id="KAG8498370.1"/>
    </source>
</evidence>
<proteinExistence type="predicted"/>
<dbReference type="PANTHER" id="PTHR47290">
    <property type="entry name" value="RING FINGER PROTEIN"/>
    <property type="match status" value="1"/>
</dbReference>
<feature type="domain" description="RAWUL" evidence="2">
    <location>
        <begin position="261"/>
        <end position="310"/>
    </location>
</feature>
<keyword evidence="4" id="KW-1185">Reference proteome</keyword>
<dbReference type="Proteomes" id="UP000701853">
    <property type="component" value="Chromosome 3"/>
</dbReference>
<dbReference type="Gene3D" id="3.10.20.90">
    <property type="entry name" value="Phosphatidylinositol 3-kinase Catalytic Subunit, Chain A, domain 1"/>
    <property type="match status" value="1"/>
</dbReference>
<dbReference type="OrthoDB" id="1932457at2759"/>
<dbReference type="AlphaFoldDB" id="A0A8J5ZLS0"/>
<gene>
    <name evidence="3" type="ORF">CXB51_007234</name>
</gene>
<evidence type="ECO:0000256" key="1">
    <source>
        <dbReference type="SAM" id="MobiDB-lite"/>
    </source>
</evidence>
<accession>A0A8J5ZLS0</accession>
<organism evidence="3 4">
    <name type="scientific">Gossypium anomalum</name>
    <dbReference type="NCBI Taxonomy" id="47600"/>
    <lineage>
        <taxon>Eukaryota</taxon>
        <taxon>Viridiplantae</taxon>
        <taxon>Streptophyta</taxon>
        <taxon>Embryophyta</taxon>
        <taxon>Tracheophyta</taxon>
        <taxon>Spermatophyta</taxon>
        <taxon>Magnoliopsida</taxon>
        <taxon>eudicotyledons</taxon>
        <taxon>Gunneridae</taxon>
        <taxon>Pentapetalae</taxon>
        <taxon>rosids</taxon>
        <taxon>malvids</taxon>
        <taxon>Malvales</taxon>
        <taxon>Malvaceae</taxon>
        <taxon>Malvoideae</taxon>
        <taxon>Gossypium</taxon>
    </lineage>
</organism>
<feature type="region of interest" description="Disordered" evidence="1">
    <location>
        <begin position="94"/>
        <end position="116"/>
    </location>
</feature>
<comment type="caution">
    <text evidence="3">The sequence shown here is derived from an EMBL/GenBank/DDBJ whole genome shotgun (WGS) entry which is preliminary data.</text>
</comment>
<dbReference type="EMBL" id="JAHUZN010000003">
    <property type="protein sequence ID" value="KAG8498370.1"/>
    <property type="molecule type" value="Genomic_DNA"/>
</dbReference>
<protein>
    <recommendedName>
        <fullName evidence="2">RAWUL domain-containing protein</fullName>
    </recommendedName>
</protein>
<evidence type="ECO:0000313" key="4">
    <source>
        <dbReference type="Proteomes" id="UP000701853"/>
    </source>
</evidence>
<evidence type="ECO:0000259" key="2">
    <source>
        <dbReference type="Pfam" id="PF16207"/>
    </source>
</evidence>
<dbReference type="InterPro" id="IPR044171">
    <property type="entry name" value="LAX2-like"/>
</dbReference>